<evidence type="ECO:0000313" key="3">
    <source>
        <dbReference type="Proteomes" id="UP000663891"/>
    </source>
</evidence>
<comment type="caution">
    <text evidence="1">The sequence shown here is derived from an EMBL/GenBank/DDBJ whole genome shotgun (WGS) entry which is preliminary data.</text>
</comment>
<dbReference type="Proteomes" id="UP000663891">
    <property type="component" value="Unassembled WGS sequence"/>
</dbReference>
<dbReference type="EMBL" id="CAJNON010001912">
    <property type="protein sequence ID" value="CAF1491784.1"/>
    <property type="molecule type" value="Genomic_DNA"/>
</dbReference>
<protein>
    <submittedName>
        <fullName evidence="1">Uncharacterized protein</fullName>
    </submittedName>
</protein>
<dbReference type="AlphaFoldDB" id="A0A815SIF7"/>
<organism evidence="1 3">
    <name type="scientific">Adineta steineri</name>
    <dbReference type="NCBI Taxonomy" id="433720"/>
    <lineage>
        <taxon>Eukaryota</taxon>
        <taxon>Metazoa</taxon>
        <taxon>Spiralia</taxon>
        <taxon>Gnathifera</taxon>
        <taxon>Rotifera</taxon>
        <taxon>Eurotatoria</taxon>
        <taxon>Bdelloidea</taxon>
        <taxon>Adinetida</taxon>
        <taxon>Adinetidae</taxon>
        <taxon>Adineta</taxon>
    </lineage>
</organism>
<dbReference type="OrthoDB" id="10133610at2759"/>
<gene>
    <name evidence="2" type="ORF">OKA104_LOCUS38149</name>
    <name evidence="1" type="ORF">VCS650_LOCUS41746</name>
</gene>
<accession>A0A815SIF7</accession>
<name>A0A815SIF7_9BILA</name>
<sequence>MEVNNTQQAMEVNNTQQATDQTMRLVSKHSDTIRNHHEALRRVGELSVLINNKLNAFMHAID</sequence>
<dbReference type="Proteomes" id="UP000663881">
    <property type="component" value="Unassembled WGS sequence"/>
</dbReference>
<evidence type="ECO:0000313" key="2">
    <source>
        <dbReference type="EMBL" id="CAF4149012.1"/>
    </source>
</evidence>
<evidence type="ECO:0000313" key="1">
    <source>
        <dbReference type="EMBL" id="CAF1491784.1"/>
    </source>
</evidence>
<dbReference type="EMBL" id="CAJOAY010006724">
    <property type="protein sequence ID" value="CAF4149012.1"/>
    <property type="molecule type" value="Genomic_DNA"/>
</dbReference>
<reference evidence="1" key="1">
    <citation type="submission" date="2021-02" db="EMBL/GenBank/DDBJ databases">
        <authorList>
            <person name="Nowell W R."/>
        </authorList>
    </citation>
    <scope>NUCLEOTIDE SEQUENCE</scope>
</reference>
<proteinExistence type="predicted"/>
<feature type="non-terminal residue" evidence="1">
    <location>
        <position position="62"/>
    </location>
</feature>